<evidence type="ECO:0000313" key="1">
    <source>
        <dbReference type="EMBL" id="KAK8855813.1"/>
    </source>
</evidence>
<organism evidence="1 2">
    <name type="scientific">Apiospora arundinis</name>
    <dbReference type="NCBI Taxonomy" id="335852"/>
    <lineage>
        <taxon>Eukaryota</taxon>
        <taxon>Fungi</taxon>
        <taxon>Dikarya</taxon>
        <taxon>Ascomycota</taxon>
        <taxon>Pezizomycotina</taxon>
        <taxon>Sordariomycetes</taxon>
        <taxon>Xylariomycetidae</taxon>
        <taxon>Amphisphaeriales</taxon>
        <taxon>Apiosporaceae</taxon>
        <taxon>Apiospora</taxon>
    </lineage>
</organism>
<evidence type="ECO:0000313" key="2">
    <source>
        <dbReference type="Proteomes" id="UP001390339"/>
    </source>
</evidence>
<dbReference type="Proteomes" id="UP001390339">
    <property type="component" value="Unassembled WGS sequence"/>
</dbReference>
<proteinExistence type="predicted"/>
<gene>
    <name evidence="1" type="ORF">PGQ11_011725</name>
</gene>
<name>A0ABR2I137_9PEZI</name>
<keyword evidence="2" id="KW-1185">Reference proteome</keyword>
<protein>
    <submittedName>
        <fullName evidence="1">Uncharacterized protein</fullName>
    </submittedName>
</protein>
<sequence length="141" mass="16154">MTEQIIHSDSPALLRTALQLLGSPDVFSKSQDKRVILSKFPKQKLKDPKLAPDYNEARNQHSRKWEWSRLEAVETSGSAQAIRGSFDAIRNQNQIVKYRKDMSDTELKQCAEILAAWYARILSTKDEVHWGANQIIFTPRG</sequence>
<reference evidence="1 2" key="1">
    <citation type="journal article" date="2024" name="IMA Fungus">
        <title>Apiospora arundinis, a panoply of carbohydrate-active enzymes and secondary metabolites.</title>
        <authorList>
            <person name="Sorensen T."/>
            <person name="Petersen C."/>
            <person name="Muurmann A.T."/>
            <person name="Christiansen J.V."/>
            <person name="Brundto M.L."/>
            <person name="Overgaard C.K."/>
            <person name="Boysen A.T."/>
            <person name="Wollenberg R.D."/>
            <person name="Larsen T.O."/>
            <person name="Sorensen J.L."/>
            <person name="Nielsen K.L."/>
            <person name="Sondergaard T.E."/>
        </authorList>
    </citation>
    <scope>NUCLEOTIDE SEQUENCE [LARGE SCALE GENOMIC DNA]</scope>
    <source>
        <strain evidence="1 2">AAU 773</strain>
    </source>
</reference>
<comment type="caution">
    <text evidence="1">The sequence shown here is derived from an EMBL/GenBank/DDBJ whole genome shotgun (WGS) entry which is preliminary data.</text>
</comment>
<dbReference type="EMBL" id="JAPCWZ010000007">
    <property type="protein sequence ID" value="KAK8855813.1"/>
    <property type="molecule type" value="Genomic_DNA"/>
</dbReference>
<accession>A0ABR2I137</accession>